<evidence type="ECO:0000313" key="2">
    <source>
        <dbReference type="EMBL" id="MFH8133255.1"/>
    </source>
</evidence>
<dbReference type="Proteomes" id="UP001611251">
    <property type="component" value="Unassembled WGS sequence"/>
</dbReference>
<name>A0ABW7PTM0_9GAMM</name>
<evidence type="ECO:0000313" key="3">
    <source>
        <dbReference type="Proteomes" id="UP001611251"/>
    </source>
</evidence>
<gene>
    <name evidence="2" type="ORF">ABU178_03540</name>
</gene>
<organism evidence="2 3">
    <name type="scientific">Pantoea osteomyelitidis</name>
    <dbReference type="NCBI Taxonomy" id="3230026"/>
    <lineage>
        <taxon>Bacteria</taxon>
        <taxon>Pseudomonadati</taxon>
        <taxon>Pseudomonadota</taxon>
        <taxon>Gammaproteobacteria</taxon>
        <taxon>Enterobacterales</taxon>
        <taxon>Erwiniaceae</taxon>
        <taxon>Pantoea</taxon>
    </lineage>
</organism>
<reference evidence="2 3" key="1">
    <citation type="submission" date="2024-08" db="EMBL/GenBank/DDBJ databases">
        <title>Pantoea ronii - a newly identified human opportunistic pathogen.</title>
        <authorList>
            <person name="Keidar-Friedman D."/>
            <person name="Sorek N."/>
            <person name="Leshin-Carmel D."/>
            <person name="Tsur A."/>
            <person name="Amsalem M."/>
            <person name="Tolkach D."/>
            <person name="Brosh-Nissimov T."/>
        </authorList>
    </citation>
    <scope>NUCLEOTIDE SEQUENCE [LARGE SCALE GENOMIC DNA]</scope>
    <source>
        <strain evidence="2 3">AA23256</strain>
    </source>
</reference>
<evidence type="ECO:0000256" key="1">
    <source>
        <dbReference type="SAM" id="MobiDB-lite"/>
    </source>
</evidence>
<feature type="region of interest" description="Disordered" evidence="1">
    <location>
        <begin position="25"/>
        <end position="59"/>
    </location>
</feature>
<accession>A0ABW7PTM0</accession>
<sequence>MWRLNGVEKGADGYVFDDIETRPETARLSSQCGFASTEEGQRADGRTAAGQERTGEGDR</sequence>
<comment type="caution">
    <text evidence="2">The sequence shown here is derived from an EMBL/GenBank/DDBJ whole genome shotgun (WGS) entry which is preliminary data.</text>
</comment>
<protein>
    <submittedName>
        <fullName evidence="2">Uncharacterized protein</fullName>
    </submittedName>
</protein>
<proteinExistence type="predicted"/>
<dbReference type="EMBL" id="JBGFSN010000003">
    <property type="protein sequence ID" value="MFH8133255.1"/>
    <property type="molecule type" value="Genomic_DNA"/>
</dbReference>
<keyword evidence="3" id="KW-1185">Reference proteome</keyword>
<dbReference type="RefSeq" id="WP_397212042.1">
    <property type="nucleotide sequence ID" value="NZ_JBGFSN010000003.1"/>
</dbReference>